<sequence length="114" mass="12706">MKLSSSGFTQQAQEGDKKVLNSELWHACAGPLVSLPPVGGRVVYFPQGHSEQVAASTNKEIDSHIPNYRSLPPQLTCQLHNVTMHVSFLTIWLCLPIVCMMQLMLRYKVKCVVP</sequence>
<organism evidence="2">
    <name type="scientific">Rhizophora mucronata</name>
    <name type="common">Asiatic mangrove</name>
    <dbReference type="NCBI Taxonomy" id="61149"/>
    <lineage>
        <taxon>Eukaryota</taxon>
        <taxon>Viridiplantae</taxon>
        <taxon>Streptophyta</taxon>
        <taxon>Embryophyta</taxon>
        <taxon>Tracheophyta</taxon>
        <taxon>Spermatophyta</taxon>
        <taxon>Magnoliopsida</taxon>
        <taxon>eudicotyledons</taxon>
        <taxon>Gunneridae</taxon>
        <taxon>Pentapetalae</taxon>
        <taxon>rosids</taxon>
        <taxon>fabids</taxon>
        <taxon>Malpighiales</taxon>
        <taxon>Rhizophoraceae</taxon>
        <taxon>Rhizophora</taxon>
    </lineage>
</organism>
<keyword evidence="1" id="KW-0472">Membrane</keyword>
<dbReference type="GO" id="GO:0009725">
    <property type="term" value="P:response to hormone"/>
    <property type="evidence" value="ECO:0007669"/>
    <property type="project" value="InterPro"/>
</dbReference>
<reference evidence="2" key="1">
    <citation type="submission" date="2018-02" db="EMBL/GenBank/DDBJ databases">
        <title>Rhizophora mucronata_Transcriptome.</title>
        <authorList>
            <person name="Meera S.P."/>
            <person name="Sreeshan A."/>
            <person name="Augustine A."/>
        </authorList>
    </citation>
    <scope>NUCLEOTIDE SEQUENCE</scope>
    <source>
        <tissue evidence="2">Leaf</tissue>
    </source>
</reference>
<dbReference type="InterPro" id="IPR044835">
    <property type="entry name" value="ARF_plant"/>
</dbReference>
<proteinExistence type="predicted"/>
<dbReference type="GO" id="GO:0006355">
    <property type="term" value="P:regulation of DNA-templated transcription"/>
    <property type="evidence" value="ECO:0007669"/>
    <property type="project" value="InterPro"/>
</dbReference>
<feature type="transmembrane region" description="Helical" evidence="1">
    <location>
        <begin position="82"/>
        <end position="105"/>
    </location>
</feature>
<accession>A0A2P2KEV3</accession>
<keyword evidence="1" id="KW-1133">Transmembrane helix</keyword>
<name>A0A2P2KEV3_RHIMU</name>
<dbReference type="AlphaFoldDB" id="A0A2P2KEV3"/>
<protein>
    <submittedName>
        <fullName evidence="2">Auxin response factor 19-like isoform X1</fullName>
    </submittedName>
</protein>
<dbReference type="GO" id="GO:0003677">
    <property type="term" value="F:DNA binding"/>
    <property type="evidence" value="ECO:0007669"/>
    <property type="project" value="InterPro"/>
</dbReference>
<evidence type="ECO:0000313" key="2">
    <source>
        <dbReference type="EMBL" id="MBX04200.1"/>
    </source>
</evidence>
<dbReference type="PANTHER" id="PTHR31384:SF115">
    <property type="entry name" value="AUXIN RESPONSE FACTOR 6"/>
    <property type="match status" value="1"/>
</dbReference>
<dbReference type="EMBL" id="GGEC01023716">
    <property type="protein sequence ID" value="MBX04200.1"/>
    <property type="molecule type" value="Transcribed_RNA"/>
</dbReference>
<evidence type="ECO:0000256" key="1">
    <source>
        <dbReference type="SAM" id="Phobius"/>
    </source>
</evidence>
<keyword evidence="1" id="KW-0812">Transmembrane</keyword>
<dbReference type="PANTHER" id="PTHR31384">
    <property type="entry name" value="AUXIN RESPONSE FACTOR 4-RELATED"/>
    <property type="match status" value="1"/>
</dbReference>